<evidence type="ECO:0000313" key="6">
    <source>
        <dbReference type="EMBL" id="OTA17159.1"/>
    </source>
</evidence>
<feature type="binding site" evidence="4">
    <location>
        <position position="56"/>
    </location>
    <ligand>
        <name>substrate</name>
    </ligand>
</feature>
<dbReference type="GO" id="GO:0009396">
    <property type="term" value="P:folic acid-containing compound biosynthetic process"/>
    <property type="evidence" value="ECO:0007669"/>
    <property type="project" value="TreeGrafter"/>
</dbReference>
<evidence type="ECO:0000256" key="2">
    <source>
        <dbReference type="ARBA" id="ARBA00022741"/>
    </source>
</evidence>
<keyword evidence="7" id="KW-1185">Reference proteome</keyword>
<dbReference type="GO" id="GO:0035999">
    <property type="term" value="P:tetrahydrofolate interconversion"/>
    <property type="evidence" value="ECO:0007669"/>
    <property type="project" value="TreeGrafter"/>
</dbReference>
<feature type="binding site" evidence="4">
    <location>
        <begin position="141"/>
        <end position="149"/>
    </location>
    <ligand>
        <name>ATP</name>
        <dbReference type="ChEBI" id="CHEBI:30616"/>
    </ligand>
</feature>
<feature type="binding site" evidence="4">
    <location>
        <position position="61"/>
    </location>
    <ligand>
        <name>substrate</name>
    </ligand>
</feature>
<comment type="caution">
    <text evidence="6">The sequence shown here is derived from an EMBL/GenBank/DDBJ whole genome shotgun (WGS) entry which is preliminary data.</text>
</comment>
<evidence type="ECO:0000256" key="3">
    <source>
        <dbReference type="ARBA" id="ARBA00022840"/>
    </source>
</evidence>
<evidence type="ECO:0000313" key="7">
    <source>
        <dbReference type="Proteomes" id="UP000194350"/>
    </source>
</evidence>
<protein>
    <recommendedName>
        <fullName evidence="5">5-formyltetrahydrofolate cyclo-ligase</fullName>
        <ecNumber evidence="5">6.3.3.2</ecNumber>
    </recommendedName>
</protein>
<dbReference type="PANTHER" id="PTHR23407">
    <property type="entry name" value="ATPASE INHIBITOR/5-FORMYLTETRAHYDROFOLATE CYCLO-LIGASE"/>
    <property type="match status" value="1"/>
</dbReference>
<dbReference type="OrthoDB" id="9801938at2"/>
<keyword evidence="5" id="KW-0479">Metal-binding</keyword>
<gene>
    <name evidence="6" type="ORF">Xvie_01416</name>
</gene>
<comment type="cofactor">
    <cofactor evidence="5">
        <name>Mg(2+)</name>
        <dbReference type="ChEBI" id="CHEBI:18420"/>
    </cofactor>
</comment>
<comment type="catalytic activity">
    <reaction evidence="5">
        <text>(6S)-5-formyl-5,6,7,8-tetrahydrofolate + ATP = (6R)-5,10-methenyltetrahydrofolate + ADP + phosphate</text>
        <dbReference type="Rhea" id="RHEA:10488"/>
        <dbReference type="ChEBI" id="CHEBI:30616"/>
        <dbReference type="ChEBI" id="CHEBI:43474"/>
        <dbReference type="ChEBI" id="CHEBI:57455"/>
        <dbReference type="ChEBI" id="CHEBI:57457"/>
        <dbReference type="ChEBI" id="CHEBI:456216"/>
        <dbReference type="EC" id="6.3.3.2"/>
    </reaction>
</comment>
<dbReference type="NCBIfam" id="TIGR02727">
    <property type="entry name" value="MTHFS_bact"/>
    <property type="match status" value="1"/>
</dbReference>
<dbReference type="Proteomes" id="UP000194350">
    <property type="component" value="Unassembled WGS sequence"/>
</dbReference>
<dbReference type="InterPro" id="IPR002698">
    <property type="entry name" value="FTHF_cligase"/>
</dbReference>
<dbReference type="SUPFAM" id="SSF100950">
    <property type="entry name" value="NagB/RpiA/CoA transferase-like"/>
    <property type="match status" value="1"/>
</dbReference>
<comment type="similarity">
    <text evidence="1 5">Belongs to the 5-formyltetrahydrofolate cyclo-ligase family.</text>
</comment>
<keyword evidence="5" id="KW-0460">Magnesium</keyword>
<accession>A0A1Y2SEG2</accession>
<evidence type="ECO:0000256" key="4">
    <source>
        <dbReference type="PIRSR" id="PIRSR006806-1"/>
    </source>
</evidence>
<dbReference type="GO" id="GO:0030272">
    <property type="term" value="F:5-formyltetrahydrofolate cyclo-ligase activity"/>
    <property type="evidence" value="ECO:0007669"/>
    <property type="project" value="UniProtKB-EC"/>
</dbReference>
<dbReference type="InterPro" id="IPR037171">
    <property type="entry name" value="NagB/RpiA_transferase-like"/>
</dbReference>
<organism evidence="6 7">
    <name type="scientific">Xenorhabdus vietnamensis</name>
    <dbReference type="NCBI Taxonomy" id="351656"/>
    <lineage>
        <taxon>Bacteria</taxon>
        <taxon>Pseudomonadati</taxon>
        <taxon>Pseudomonadota</taxon>
        <taxon>Gammaproteobacteria</taxon>
        <taxon>Enterobacterales</taxon>
        <taxon>Morganellaceae</taxon>
        <taxon>Xenorhabdus</taxon>
    </lineage>
</organism>
<dbReference type="InterPro" id="IPR024185">
    <property type="entry name" value="FTHF_cligase-like_sf"/>
</dbReference>
<dbReference type="GO" id="GO:0046872">
    <property type="term" value="F:metal ion binding"/>
    <property type="evidence" value="ECO:0007669"/>
    <property type="project" value="UniProtKB-KW"/>
</dbReference>
<evidence type="ECO:0000256" key="5">
    <source>
        <dbReference type="RuleBase" id="RU361279"/>
    </source>
</evidence>
<evidence type="ECO:0000256" key="1">
    <source>
        <dbReference type="ARBA" id="ARBA00010638"/>
    </source>
</evidence>
<dbReference type="Pfam" id="PF01812">
    <property type="entry name" value="5-FTHF_cyc-lig"/>
    <property type="match status" value="1"/>
</dbReference>
<keyword evidence="2 4" id="KW-0547">Nucleotide-binding</keyword>
<dbReference type="STRING" id="351656.Xvie_01416"/>
<reference evidence="6 7" key="1">
    <citation type="submission" date="2016-10" db="EMBL/GenBank/DDBJ databases">
        <title>Systematic genetic and metabolomic analysis of Xenorhabdus and Photorhabdus spp., highlights the requirements for a dual symbiotic and pathogenic life style.</title>
        <authorList>
            <person name="Tobias N.J."/>
            <person name="Wolff H."/>
            <person name="Djahanschiri B."/>
            <person name="Pidot S.J."/>
            <person name="Stinear T.P."/>
            <person name="Ebersberger I."/>
            <person name="Bode H.B."/>
        </authorList>
    </citation>
    <scope>NUCLEOTIDE SEQUENCE [LARGE SCALE GENOMIC DNA]</scope>
    <source>
        <strain evidence="6 7">DSM 22392</strain>
    </source>
</reference>
<dbReference type="RefSeq" id="WP_086108621.1">
    <property type="nucleotide sequence ID" value="NZ_CAWNGD010000095.1"/>
</dbReference>
<dbReference type="EMBL" id="MUBJ01000005">
    <property type="protein sequence ID" value="OTA17159.1"/>
    <property type="molecule type" value="Genomic_DNA"/>
</dbReference>
<dbReference type="PIRSF" id="PIRSF006806">
    <property type="entry name" value="FTHF_cligase"/>
    <property type="match status" value="1"/>
</dbReference>
<keyword evidence="6" id="KW-0436">Ligase</keyword>
<dbReference type="PANTHER" id="PTHR23407:SF1">
    <property type="entry name" value="5-FORMYLTETRAHYDROFOLATE CYCLO-LIGASE"/>
    <property type="match status" value="1"/>
</dbReference>
<dbReference type="EC" id="6.3.3.2" evidence="5"/>
<keyword evidence="3 4" id="KW-0067">ATP-binding</keyword>
<sequence length="209" mass="24743">MQSDSFFSLRKSIRKKIRQLRQNLSPEQQSQFAQQAVKQVMAHPKIQQADKIALYLSFDGELDTRPLIQQLWQQNKQVYLPILHPFSRNHLLFLRYCADTSLIRNRFNIEEPRLDVRQVLPIYELDIMFIPLVAFDCTGQRLGMGGGFYDRTLARWQQQNFYPIGLAHDFQLVEQLPSASWDIPLPEIITPEKVWRWIIPNEFQDVSRQ</sequence>
<dbReference type="GO" id="GO:0005524">
    <property type="term" value="F:ATP binding"/>
    <property type="evidence" value="ECO:0007669"/>
    <property type="project" value="UniProtKB-KW"/>
</dbReference>
<dbReference type="Gene3D" id="3.40.50.10420">
    <property type="entry name" value="NagB/RpiA/CoA transferase-like"/>
    <property type="match status" value="1"/>
</dbReference>
<name>A0A1Y2SEG2_9GAMM</name>
<proteinExistence type="inferred from homology"/>
<dbReference type="AlphaFoldDB" id="A0A1Y2SEG2"/>